<evidence type="ECO:0000313" key="3">
    <source>
        <dbReference type="Proteomes" id="UP000566324"/>
    </source>
</evidence>
<dbReference type="EMBL" id="JACHNZ010000016">
    <property type="protein sequence ID" value="MBB4632013.1"/>
    <property type="molecule type" value="Genomic_DNA"/>
</dbReference>
<organism evidence="2 3">
    <name type="scientific">Sphingosinicella soli</name>
    <dbReference type="NCBI Taxonomy" id="333708"/>
    <lineage>
        <taxon>Bacteria</taxon>
        <taxon>Pseudomonadati</taxon>
        <taxon>Pseudomonadota</taxon>
        <taxon>Alphaproteobacteria</taxon>
        <taxon>Sphingomonadales</taxon>
        <taxon>Sphingosinicellaceae</taxon>
        <taxon>Sphingosinicella</taxon>
    </lineage>
</organism>
<comment type="caution">
    <text evidence="2">The sequence shown here is derived from an EMBL/GenBank/DDBJ whole genome shotgun (WGS) entry which is preliminary data.</text>
</comment>
<reference evidence="2 3" key="1">
    <citation type="submission" date="2020-08" db="EMBL/GenBank/DDBJ databases">
        <title>Genomic Encyclopedia of Type Strains, Phase IV (KMG-IV): sequencing the most valuable type-strain genomes for metagenomic binning, comparative biology and taxonomic classification.</title>
        <authorList>
            <person name="Goeker M."/>
        </authorList>
    </citation>
    <scope>NUCLEOTIDE SEQUENCE [LARGE SCALE GENOMIC DNA]</scope>
    <source>
        <strain evidence="2 3">DSM 17328</strain>
    </source>
</reference>
<gene>
    <name evidence="2" type="ORF">GGQ98_001630</name>
</gene>
<evidence type="ECO:0000313" key="2">
    <source>
        <dbReference type="EMBL" id="MBB4632013.1"/>
    </source>
</evidence>
<dbReference type="Proteomes" id="UP000566324">
    <property type="component" value="Unassembled WGS sequence"/>
</dbReference>
<accession>A0A7W7B2R0</accession>
<evidence type="ECO:0000256" key="1">
    <source>
        <dbReference type="SAM" id="MobiDB-lite"/>
    </source>
</evidence>
<keyword evidence="3" id="KW-1185">Reference proteome</keyword>
<proteinExistence type="predicted"/>
<sequence>MLGATGSPVSAHFMEPGSTEIGCTDPSTTTA</sequence>
<feature type="region of interest" description="Disordered" evidence="1">
    <location>
        <begin position="1"/>
        <end position="31"/>
    </location>
</feature>
<dbReference type="AlphaFoldDB" id="A0A7W7B2R0"/>
<name>A0A7W7B2R0_9SPHN</name>
<protein>
    <submittedName>
        <fullName evidence="2">Uncharacterized protein</fullName>
    </submittedName>
</protein>